<dbReference type="Proteomes" id="UP001216907">
    <property type="component" value="Unassembled WGS sequence"/>
</dbReference>
<evidence type="ECO:0000256" key="5">
    <source>
        <dbReference type="SAM" id="Coils"/>
    </source>
</evidence>
<dbReference type="InterPro" id="IPR003594">
    <property type="entry name" value="HATPase_dom"/>
</dbReference>
<dbReference type="SUPFAM" id="SSF47384">
    <property type="entry name" value="Homodimeric domain of signal transducing histidine kinase"/>
    <property type="match status" value="1"/>
</dbReference>
<evidence type="ECO:0000256" key="6">
    <source>
        <dbReference type="SAM" id="MobiDB-lite"/>
    </source>
</evidence>
<evidence type="ECO:0000259" key="7">
    <source>
        <dbReference type="PROSITE" id="PS50109"/>
    </source>
</evidence>
<dbReference type="Pfam" id="PF00512">
    <property type="entry name" value="HisKA"/>
    <property type="match status" value="1"/>
</dbReference>
<dbReference type="Pfam" id="PF02518">
    <property type="entry name" value="HATPase_c"/>
    <property type="match status" value="1"/>
</dbReference>
<dbReference type="SUPFAM" id="SSF55874">
    <property type="entry name" value="ATPase domain of HSP90 chaperone/DNA topoisomerase II/histidine kinase"/>
    <property type="match status" value="1"/>
</dbReference>
<dbReference type="SMART" id="SM00388">
    <property type="entry name" value="HisKA"/>
    <property type="match status" value="1"/>
</dbReference>
<evidence type="ECO:0000256" key="3">
    <source>
        <dbReference type="ARBA" id="ARBA00022553"/>
    </source>
</evidence>
<feature type="domain" description="Histidine kinase" evidence="7">
    <location>
        <begin position="163"/>
        <end position="389"/>
    </location>
</feature>
<feature type="region of interest" description="Disordered" evidence="6">
    <location>
        <begin position="386"/>
        <end position="411"/>
    </location>
</feature>
<dbReference type="CDD" id="cd17569">
    <property type="entry name" value="REC_HupR-like"/>
    <property type="match status" value="1"/>
</dbReference>
<evidence type="ECO:0000259" key="8">
    <source>
        <dbReference type="PROSITE" id="PS50110"/>
    </source>
</evidence>
<keyword evidence="5" id="KW-0175">Coiled coil</keyword>
<dbReference type="Gene3D" id="3.40.50.2300">
    <property type="match status" value="1"/>
</dbReference>
<dbReference type="PROSITE" id="PS50109">
    <property type="entry name" value="HIS_KIN"/>
    <property type="match status" value="1"/>
</dbReference>
<dbReference type="Pfam" id="PF00072">
    <property type="entry name" value="Response_reg"/>
    <property type="match status" value="1"/>
</dbReference>
<dbReference type="CDD" id="cd00082">
    <property type="entry name" value="HisKA"/>
    <property type="match status" value="1"/>
</dbReference>
<keyword evidence="9" id="KW-0418">Kinase</keyword>
<name>A0ABT6F798_9BACT</name>
<dbReference type="InterPro" id="IPR036890">
    <property type="entry name" value="HATPase_C_sf"/>
</dbReference>
<reference evidence="9 10" key="1">
    <citation type="submission" date="2023-03" db="EMBL/GenBank/DDBJ databases">
        <title>Paludisphaera mucosa sp. nov. a novel planctomycete from northern fen.</title>
        <authorList>
            <person name="Ivanova A."/>
        </authorList>
    </citation>
    <scope>NUCLEOTIDE SEQUENCE [LARGE SCALE GENOMIC DNA]</scope>
    <source>
        <strain evidence="9 10">Pla2</strain>
    </source>
</reference>
<dbReference type="InterPro" id="IPR011006">
    <property type="entry name" value="CheY-like_superfamily"/>
</dbReference>
<dbReference type="RefSeq" id="WP_277859804.1">
    <property type="nucleotide sequence ID" value="NZ_JARRAG010000001.1"/>
</dbReference>
<feature type="compositionally biased region" description="Low complexity" evidence="6">
    <location>
        <begin position="391"/>
        <end position="401"/>
    </location>
</feature>
<feature type="modified residue" description="4-aspartylphosphate" evidence="4">
    <location>
        <position position="54"/>
    </location>
</feature>
<dbReference type="SUPFAM" id="SSF52172">
    <property type="entry name" value="CheY-like"/>
    <property type="match status" value="1"/>
</dbReference>
<evidence type="ECO:0000256" key="2">
    <source>
        <dbReference type="ARBA" id="ARBA00012438"/>
    </source>
</evidence>
<proteinExistence type="predicted"/>
<dbReference type="EMBL" id="JARRAG010000001">
    <property type="protein sequence ID" value="MDG3003453.1"/>
    <property type="molecule type" value="Genomic_DNA"/>
</dbReference>
<gene>
    <name evidence="9" type="ORF">PZE19_06725</name>
</gene>
<keyword evidence="10" id="KW-1185">Reference proteome</keyword>
<dbReference type="PROSITE" id="PS50110">
    <property type="entry name" value="RESPONSE_REGULATORY"/>
    <property type="match status" value="1"/>
</dbReference>
<feature type="compositionally biased region" description="Basic and acidic residues" evidence="6">
    <location>
        <begin position="402"/>
        <end position="411"/>
    </location>
</feature>
<feature type="coiled-coil region" evidence="5">
    <location>
        <begin position="129"/>
        <end position="156"/>
    </location>
</feature>
<keyword evidence="3 4" id="KW-0597">Phosphoprotein</keyword>
<dbReference type="EC" id="2.7.13.3" evidence="2"/>
<dbReference type="PANTHER" id="PTHR43547">
    <property type="entry name" value="TWO-COMPONENT HISTIDINE KINASE"/>
    <property type="match status" value="1"/>
</dbReference>
<dbReference type="InterPro" id="IPR001789">
    <property type="entry name" value="Sig_transdc_resp-reg_receiver"/>
</dbReference>
<keyword evidence="9" id="KW-0808">Transferase</keyword>
<evidence type="ECO:0000256" key="1">
    <source>
        <dbReference type="ARBA" id="ARBA00000085"/>
    </source>
</evidence>
<accession>A0ABT6F798</accession>
<evidence type="ECO:0000256" key="4">
    <source>
        <dbReference type="PROSITE-ProRule" id="PRU00169"/>
    </source>
</evidence>
<sequence length="411" mass="45251">MKRRHTLLIVDDEVDVLESLRHQFHRAYRVLTAPNASSALQILGENEVHLILSDQRMPGMSGDALLAETSRLQPDAIRMLFTGYADIQAVINAVNEGHIFRYILKPWDAVELEGVIREAAQKYDLLAERKALIAELQEANGQLLKANDELSRVDRLKTAFIEVASHEFNTPITLVLGLTELLRFSSAGRPAEEAEILRQITSSGRQLSRLVTNMLTLLRAEDFRRTLERRPVELATVIHGVVDQVRPFLHARGIQPTLEVAADLGAFEIDADKVGAALVNLMTNAIKFTPDRGAIALRARMDGPDEAVIEVEDHGVGIEPEAFRHLFEPFFTQLDPSCHSSGDFGFQKRGLGLGLSIAKQFVEMHGGGVAAERLDGGGTRMTVRLPRRGEAAAPPTEAGPAEVERETATPT</sequence>
<comment type="catalytic activity">
    <reaction evidence="1">
        <text>ATP + protein L-histidine = ADP + protein N-phospho-L-histidine.</text>
        <dbReference type="EC" id="2.7.13.3"/>
    </reaction>
</comment>
<dbReference type="SMART" id="SM00448">
    <property type="entry name" value="REC"/>
    <property type="match status" value="1"/>
</dbReference>
<dbReference type="PANTHER" id="PTHR43547:SF2">
    <property type="entry name" value="HYBRID SIGNAL TRANSDUCTION HISTIDINE KINASE C"/>
    <property type="match status" value="1"/>
</dbReference>
<evidence type="ECO:0000313" key="10">
    <source>
        <dbReference type="Proteomes" id="UP001216907"/>
    </source>
</evidence>
<dbReference type="SMART" id="SM00387">
    <property type="entry name" value="HATPase_c"/>
    <property type="match status" value="1"/>
</dbReference>
<evidence type="ECO:0000313" key="9">
    <source>
        <dbReference type="EMBL" id="MDG3003453.1"/>
    </source>
</evidence>
<dbReference type="InterPro" id="IPR003661">
    <property type="entry name" value="HisK_dim/P_dom"/>
</dbReference>
<dbReference type="InterPro" id="IPR004358">
    <property type="entry name" value="Sig_transdc_His_kin-like_C"/>
</dbReference>
<dbReference type="InterPro" id="IPR036097">
    <property type="entry name" value="HisK_dim/P_sf"/>
</dbReference>
<dbReference type="PRINTS" id="PR00344">
    <property type="entry name" value="BCTRLSENSOR"/>
</dbReference>
<dbReference type="Gene3D" id="3.30.565.10">
    <property type="entry name" value="Histidine kinase-like ATPase, C-terminal domain"/>
    <property type="match status" value="1"/>
</dbReference>
<organism evidence="9 10">
    <name type="scientific">Paludisphaera mucosa</name>
    <dbReference type="NCBI Taxonomy" id="3030827"/>
    <lineage>
        <taxon>Bacteria</taxon>
        <taxon>Pseudomonadati</taxon>
        <taxon>Planctomycetota</taxon>
        <taxon>Planctomycetia</taxon>
        <taxon>Isosphaerales</taxon>
        <taxon>Isosphaeraceae</taxon>
        <taxon>Paludisphaera</taxon>
    </lineage>
</organism>
<dbReference type="Gene3D" id="1.10.287.130">
    <property type="match status" value="1"/>
</dbReference>
<feature type="domain" description="Response regulatory" evidence="8">
    <location>
        <begin position="6"/>
        <end position="120"/>
    </location>
</feature>
<dbReference type="GO" id="GO:0016301">
    <property type="term" value="F:kinase activity"/>
    <property type="evidence" value="ECO:0007669"/>
    <property type="project" value="UniProtKB-KW"/>
</dbReference>
<comment type="caution">
    <text evidence="9">The sequence shown here is derived from an EMBL/GenBank/DDBJ whole genome shotgun (WGS) entry which is preliminary data.</text>
</comment>
<dbReference type="InterPro" id="IPR005467">
    <property type="entry name" value="His_kinase_dom"/>
</dbReference>
<protein>
    <recommendedName>
        <fullName evidence="2">histidine kinase</fullName>
        <ecNumber evidence="2">2.7.13.3</ecNumber>
    </recommendedName>
</protein>